<sequence>MVELYTLDRLKRKHWPDGRLGYGDLESFPEGDRCIYVTPTSRAHCTSWAECLIARSDSIVAHRSSFQARNMVDYPNTRICRQVEN</sequence>
<dbReference type="AlphaFoldDB" id="A0A0C2T3T1"/>
<dbReference type="HOGENOM" id="CLU_2512173_0_0_1"/>
<evidence type="ECO:0000313" key="1">
    <source>
        <dbReference type="EMBL" id="KIL70505.1"/>
    </source>
</evidence>
<gene>
    <name evidence="1" type="ORF">M378DRAFT_156660</name>
</gene>
<keyword evidence="2" id="KW-1185">Reference proteome</keyword>
<reference evidence="1 2" key="1">
    <citation type="submission" date="2014-04" db="EMBL/GenBank/DDBJ databases">
        <title>Evolutionary Origins and Diversification of the Mycorrhizal Mutualists.</title>
        <authorList>
            <consortium name="DOE Joint Genome Institute"/>
            <consortium name="Mycorrhizal Genomics Consortium"/>
            <person name="Kohler A."/>
            <person name="Kuo A."/>
            <person name="Nagy L.G."/>
            <person name="Floudas D."/>
            <person name="Copeland A."/>
            <person name="Barry K.W."/>
            <person name="Cichocki N."/>
            <person name="Veneault-Fourrey C."/>
            <person name="LaButti K."/>
            <person name="Lindquist E.A."/>
            <person name="Lipzen A."/>
            <person name="Lundell T."/>
            <person name="Morin E."/>
            <person name="Murat C."/>
            <person name="Riley R."/>
            <person name="Ohm R."/>
            <person name="Sun H."/>
            <person name="Tunlid A."/>
            <person name="Henrissat B."/>
            <person name="Grigoriev I.V."/>
            <person name="Hibbett D.S."/>
            <person name="Martin F."/>
        </authorList>
    </citation>
    <scope>NUCLEOTIDE SEQUENCE [LARGE SCALE GENOMIC DNA]</scope>
    <source>
        <strain evidence="1 2">Koide BX008</strain>
    </source>
</reference>
<organism evidence="1 2">
    <name type="scientific">Amanita muscaria (strain Koide BX008)</name>
    <dbReference type="NCBI Taxonomy" id="946122"/>
    <lineage>
        <taxon>Eukaryota</taxon>
        <taxon>Fungi</taxon>
        <taxon>Dikarya</taxon>
        <taxon>Basidiomycota</taxon>
        <taxon>Agaricomycotina</taxon>
        <taxon>Agaricomycetes</taxon>
        <taxon>Agaricomycetidae</taxon>
        <taxon>Agaricales</taxon>
        <taxon>Pluteineae</taxon>
        <taxon>Amanitaceae</taxon>
        <taxon>Amanita</taxon>
    </lineage>
</organism>
<name>A0A0C2T3T1_AMAMK</name>
<evidence type="ECO:0000313" key="2">
    <source>
        <dbReference type="Proteomes" id="UP000054549"/>
    </source>
</evidence>
<dbReference type="Proteomes" id="UP000054549">
    <property type="component" value="Unassembled WGS sequence"/>
</dbReference>
<dbReference type="EMBL" id="KN818224">
    <property type="protein sequence ID" value="KIL70505.1"/>
    <property type="molecule type" value="Genomic_DNA"/>
</dbReference>
<protein>
    <submittedName>
        <fullName evidence="1">Uncharacterized protein</fullName>
    </submittedName>
</protein>
<dbReference type="InParanoid" id="A0A0C2T3T1"/>
<proteinExistence type="predicted"/>
<accession>A0A0C2T3T1</accession>